<dbReference type="PANTHER" id="PTHR37387:SF1">
    <property type="entry name" value="PROTEIN SAMBA"/>
    <property type="match status" value="1"/>
</dbReference>
<gene>
    <name evidence="1" type="ORF">CQW23_24274</name>
</gene>
<dbReference type="STRING" id="33114.A0A2G2VUC6"/>
<name>A0A2G2VUC6_CAPBA</name>
<keyword evidence="2" id="KW-1185">Reference proteome</keyword>
<reference evidence="2" key="2">
    <citation type="journal article" date="2017" name="J. Anim. Genet.">
        <title>Multiple reference genome sequences of hot pepper reveal the massive evolution of plant disease resistance genes by retroduplication.</title>
        <authorList>
            <person name="Kim S."/>
            <person name="Park J."/>
            <person name="Yeom S.-I."/>
            <person name="Kim Y.-M."/>
            <person name="Seo E."/>
            <person name="Kim K.-T."/>
            <person name="Kim M.-S."/>
            <person name="Lee J.M."/>
            <person name="Cheong K."/>
            <person name="Shin H.-S."/>
            <person name="Kim S.-B."/>
            <person name="Han K."/>
            <person name="Lee J."/>
            <person name="Park M."/>
            <person name="Lee H.-A."/>
            <person name="Lee H.-Y."/>
            <person name="Lee Y."/>
            <person name="Oh S."/>
            <person name="Lee J.H."/>
            <person name="Choi E."/>
            <person name="Choi E."/>
            <person name="Lee S.E."/>
            <person name="Jeon J."/>
            <person name="Kim H."/>
            <person name="Choi G."/>
            <person name="Song H."/>
            <person name="Lee J."/>
            <person name="Lee S.-C."/>
            <person name="Kwon J.-K."/>
            <person name="Lee H.-Y."/>
            <person name="Koo N."/>
            <person name="Hong Y."/>
            <person name="Kim R.W."/>
            <person name="Kang W.-H."/>
            <person name="Huh J.H."/>
            <person name="Kang B.-C."/>
            <person name="Yang T.-J."/>
            <person name="Lee Y.-H."/>
            <person name="Bennetzen J.L."/>
            <person name="Choi D."/>
        </authorList>
    </citation>
    <scope>NUCLEOTIDE SEQUENCE [LARGE SCALE GENOMIC DNA]</scope>
    <source>
        <strain evidence="2">cv. PBC81</strain>
    </source>
</reference>
<sequence>MMALIEENMGPTSSIAVDDFNFLTALISIQDRKDEGIQVFKSDLIALLNKEVKSLDEDSWMFDGPRSRIHRISRPGRLHKYLKIGAMKMKYKALRVLKIRRL</sequence>
<dbReference type="GO" id="GO:0046621">
    <property type="term" value="P:negative regulation of organ growth"/>
    <property type="evidence" value="ECO:0007669"/>
    <property type="project" value="InterPro"/>
</dbReference>
<protein>
    <submittedName>
        <fullName evidence="1">Uncharacterized protein</fullName>
    </submittedName>
</protein>
<reference evidence="1 2" key="1">
    <citation type="journal article" date="2017" name="Genome Biol.">
        <title>New reference genome sequences of hot pepper reveal the massive evolution of plant disease-resistance genes by retroduplication.</title>
        <authorList>
            <person name="Kim S."/>
            <person name="Park J."/>
            <person name="Yeom S.I."/>
            <person name="Kim Y.M."/>
            <person name="Seo E."/>
            <person name="Kim K.T."/>
            <person name="Kim M.S."/>
            <person name="Lee J.M."/>
            <person name="Cheong K."/>
            <person name="Shin H.S."/>
            <person name="Kim S.B."/>
            <person name="Han K."/>
            <person name="Lee J."/>
            <person name="Park M."/>
            <person name="Lee H.A."/>
            <person name="Lee H.Y."/>
            <person name="Lee Y."/>
            <person name="Oh S."/>
            <person name="Lee J.H."/>
            <person name="Choi E."/>
            <person name="Choi E."/>
            <person name="Lee S.E."/>
            <person name="Jeon J."/>
            <person name="Kim H."/>
            <person name="Choi G."/>
            <person name="Song H."/>
            <person name="Lee J."/>
            <person name="Lee S.C."/>
            <person name="Kwon J.K."/>
            <person name="Lee H.Y."/>
            <person name="Koo N."/>
            <person name="Hong Y."/>
            <person name="Kim R.W."/>
            <person name="Kang W.H."/>
            <person name="Huh J.H."/>
            <person name="Kang B.C."/>
            <person name="Yang T.J."/>
            <person name="Lee Y.H."/>
            <person name="Bennetzen J.L."/>
            <person name="Choi D."/>
        </authorList>
    </citation>
    <scope>NUCLEOTIDE SEQUENCE [LARGE SCALE GENOMIC DNA]</scope>
    <source>
        <strain evidence="2">cv. PBC81</strain>
    </source>
</reference>
<dbReference type="Proteomes" id="UP000224567">
    <property type="component" value="Unassembled WGS sequence"/>
</dbReference>
<dbReference type="PANTHER" id="PTHR37387">
    <property type="entry name" value="PROTEIN SAMBA"/>
    <property type="match status" value="1"/>
</dbReference>
<comment type="caution">
    <text evidence="1">The sequence shown here is derived from an EMBL/GenBank/DDBJ whole genome shotgun (WGS) entry which is preliminary data.</text>
</comment>
<accession>A0A2G2VUC6</accession>
<dbReference type="OrthoDB" id="1935166at2759"/>
<organism evidence="1 2">
    <name type="scientific">Capsicum baccatum</name>
    <name type="common">Peruvian pepper</name>
    <dbReference type="NCBI Taxonomy" id="33114"/>
    <lineage>
        <taxon>Eukaryota</taxon>
        <taxon>Viridiplantae</taxon>
        <taxon>Streptophyta</taxon>
        <taxon>Embryophyta</taxon>
        <taxon>Tracheophyta</taxon>
        <taxon>Spermatophyta</taxon>
        <taxon>Magnoliopsida</taxon>
        <taxon>eudicotyledons</taxon>
        <taxon>Gunneridae</taxon>
        <taxon>Pentapetalae</taxon>
        <taxon>asterids</taxon>
        <taxon>lamiids</taxon>
        <taxon>Solanales</taxon>
        <taxon>Solanaceae</taxon>
        <taxon>Solanoideae</taxon>
        <taxon>Capsiceae</taxon>
        <taxon>Capsicum</taxon>
    </lineage>
</organism>
<dbReference type="GO" id="GO:0010997">
    <property type="term" value="F:anaphase-promoting complex binding"/>
    <property type="evidence" value="ECO:0007669"/>
    <property type="project" value="InterPro"/>
</dbReference>
<dbReference type="AlphaFoldDB" id="A0A2G2VUC6"/>
<evidence type="ECO:0000313" key="2">
    <source>
        <dbReference type="Proteomes" id="UP000224567"/>
    </source>
</evidence>
<proteinExistence type="predicted"/>
<evidence type="ECO:0000313" key="1">
    <source>
        <dbReference type="EMBL" id="PHT36574.1"/>
    </source>
</evidence>
<dbReference type="EMBL" id="MLFT02000010">
    <property type="protein sequence ID" value="PHT36574.1"/>
    <property type="molecule type" value="Genomic_DNA"/>
</dbReference>
<dbReference type="InterPro" id="IPR037547">
    <property type="entry name" value="SAMBA"/>
</dbReference>